<keyword evidence="10 15" id="KW-0472">Membrane</keyword>
<evidence type="ECO:0000313" key="19">
    <source>
        <dbReference type="EMBL" id="CAF4378510.1"/>
    </source>
</evidence>
<dbReference type="PANTHER" id="PTHR45897:SF4">
    <property type="entry name" value="HIGH-AFFINITY CHOLINE TRANSPORTER 1"/>
    <property type="match status" value="1"/>
</dbReference>
<evidence type="ECO:0000256" key="10">
    <source>
        <dbReference type="ARBA" id="ARBA00023136"/>
    </source>
</evidence>
<dbReference type="GO" id="GO:0005886">
    <property type="term" value="C:plasma membrane"/>
    <property type="evidence" value="ECO:0007669"/>
    <property type="project" value="TreeGrafter"/>
</dbReference>
<dbReference type="GO" id="GO:0008292">
    <property type="term" value="P:acetylcholine biosynthetic process"/>
    <property type="evidence" value="ECO:0007669"/>
    <property type="project" value="TreeGrafter"/>
</dbReference>
<dbReference type="PROSITE" id="PS50283">
    <property type="entry name" value="NA_SOLUT_SYMP_3"/>
    <property type="match status" value="1"/>
</dbReference>
<evidence type="ECO:0000256" key="8">
    <source>
        <dbReference type="ARBA" id="ARBA00023053"/>
    </source>
</evidence>
<evidence type="ECO:0000256" key="11">
    <source>
        <dbReference type="ARBA" id="ARBA00023180"/>
    </source>
</evidence>
<evidence type="ECO:0000256" key="2">
    <source>
        <dbReference type="ARBA" id="ARBA00006434"/>
    </source>
</evidence>
<keyword evidence="5" id="KW-0769">Symport</keyword>
<dbReference type="Proteomes" id="UP000681722">
    <property type="component" value="Unassembled WGS sequence"/>
</dbReference>
<evidence type="ECO:0000313" key="20">
    <source>
        <dbReference type="Proteomes" id="UP000663829"/>
    </source>
</evidence>
<feature type="transmembrane region" description="Helical" evidence="15">
    <location>
        <begin position="173"/>
        <end position="193"/>
    </location>
</feature>
<comment type="subcellular location">
    <subcellularLocation>
        <location evidence="1">Membrane</location>
        <topology evidence="1">Multi-pass membrane protein</topology>
    </subcellularLocation>
</comment>
<feature type="transmembrane region" description="Helical" evidence="15">
    <location>
        <begin position="199"/>
        <end position="222"/>
    </location>
</feature>
<dbReference type="Pfam" id="PF00474">
    <property type="entry name" value="SSF"/>
    <property type="match status" value="1"/>
</dbReference>
<evidence type="ECO:0008006" key="21">
    <source>
        <dbReference type="Google" id="ProtNLM"/>
    </source>
</evidence>
<keyword evidence="11" id="KW-0325">Glycoprotein</keyword>
<feature type="transmembrane region" description="Helical" evidence="15">
    <location>
        <begin position="65"/>
        <end position="90"/>
    </location>
</feature>
<evidence type="ECO:0000256" key="5">
    <source>
        <dbReference type="ARBA" id="ARBA00022847"/>
    </source>
</evidence>
<keyword evidence="20" id="KW-1185">Reference proteome</keyword>
<feature type="transmembrane region" description="Helical" evidence="15">
    <location>
        <begin position="35"/>
        <end position="53"/>
    </location>
</feature>
<evidence type="ECO:0000256" key="4">
    <source>
        <dbReference type="ARBA" id="ARBA00022692"/>
    </source>
</evidence>
<comment type="similarity">
    <text evidence="2 13">Belongs to the sodium:solute symporter (SSF) (TC 2.A.21) family.</text>
</comment>
<keyword evidence="9" id="KW-0406">Ion transport</keyword>
<comment type="caution">
    <text evidence="17">The sequence shown here is derived from an EMBL/GenBank/DDBJ whole genome shotgun (WGS) entry which is preliminary data.</text>
</comment>
<dbReference type="Proteomes" id="UP000663829">
    <property type="component" value="Unassembled WGS sequence"/>
</dbReference>
<gene>
    <name evidence="17" type="ORF">GPM918_LOCUS37456</name>
    <name evidence="16" type="ORF">OVA965_LOCUS19307</name>
    <name evidence="19" type="ORF">SRO942_LOCUS38225</name>
    <name evidence="18" type="ORF">TMI583_LOCUS19320</name>
</gene>
<evidence type="ECO:0000256" key="14">
    <source>
        <dbReference type="SAM" id="MobiDB-lite"/>
    </source>
</evidence>
<feature type="non-terminal residue" evidence="17">
    <location>
        <position position="365"/>
    </location>
</feature>
<accession>A0A815UUN1</accession>
<evidence type="ECO:0000313" key="18">
    <source>
        <dbReference type="EMBL" id="CAF3862667.1"/>
    </source>
</evidence>
<evidence type="ECO:0000256" key="6">
    <source>
        <dbReference type="ARBA" id="ARBA00022979"/>
    </source>
</evidence>
<dbReference type="EMBL" id="CAJOBC010089255">
    <property type="protein sequence ID" value="CAF4378510.1"/>
    <property type="molecule type" value="Genomic_DNA"/>
</dbReference>
<name>A0A815UUN1_9BILA</name>
<feature type="transmembrane region" description="Helical" evidence="15">
    <location>
        <begin position="229"/>
        <end position="245"/>
    </location>
</feature>
<evidence type="ECO:0000313" key="16">
    <source>
        <dbReference type="EMBL" id="CAF1101309.1"/>
    </source>
</evidence>
<evidence type="ECO:0000256" key="1">
    <source>
        <dbReference type="ARBA" id="ARBA00004141"/>
    </source>
</evidence>
<dbReference type="AlphaFoldDB" id="A0A815UUN1"/>
<evidence type="ECO:0000256" key="9">
    <source>
        <dbReference type="ARBA" id="ARBA00023065"/>
    </source>
</evidence>
<dbReference type="Gene3D" id="1.20.1730.10">
    <property type="entry name" value="Sodium/glucose cotransporter"/>
    <property type="match status" value="1"/>
</dbReference>
<sequence length="365" mass="40597">WLAVPFALEHKSVGSIITTWPEWRGHIEKYQEVKWIDDLLLLIFGGIPWQVYFQRVLSAKSAQQAMYLSFCAAVGCIVLAVPPVLIGAIAKSTNWTATDYDIKQNITSPEAQKLILPLVLQHLCPKSIAFIGLGAVSAAVMSSADSSVLSASSMFARNVWKLVFRNHAGEREVLWVMRAGIFFVGAAAAGIGILVPSIYLLWILCSDLVYVVLFPQLLCVVYANFTNTYGSLAAYIIGFLFRILIGEPEIGIPQVLVLPWFIPSKTFCMLLSLFTILFVSYITKTLFESHTIPAKYDIFHCLVNIPIETMPLKESATNEEFSKLNVNISSKTKKYDNDLSYQTLGDTLNGPYSPSQETLAYNDSR</sequence>
<organism evidence="17 20">
    <name type="scientific">Didymodactylos carnosus</name>
    <dbReference type="NCBI Taxonomy" id="1234261"/>
    <lineage>
        <taxon>Eukaryota</taxon>
        <taxon>Metazoa</taxon>
        <taxon>Spiralia</taxon>
        <taxon>Gnathifera</taxon>
        <taxon>Rotifera</taxon>
        <taxon>Eurotatoria</taxon>
        <taxon>Bdelloidea</taxon>
        <taxon>Philodinida</taxon>
        <taxon>Philodinidae</taxon>
        <taxon>Didymodactylos</taxon>
    </lineage>
</organism>
<keyword evidence="7 15" id="KW-1133">Transmembrane helix</keyword>
<dbReference type="EMBL" id="CAJOBA010009919">
    <property type="protein sequence ID" value="CAF3862667.1"/>
    <property type="molecule type" value="Genomic_DNA"/>
</dbReference>
<dbReference type="PANTHER" id="PTHR45897">
    <property type="entry name" value="HIGH-AFFINITY CHOLINE TRANSPORTER 1"/>
    <property type="match status" value="1"/>
</dbReference>
<dbReference type="EMBL" id="CAJNOQ010023701">
    <property type="protein sequence ID" value="CAF1518817.1"/>
    <property type="molecule type" value="Genomic_DNA"/>
</dbReference>
<keyword evidence="12" id="KW-0739">Sodium transport</keyword>
<protein>
    <recommendedName>
        <fullName evidence="21">High affinity choline transporter 1</fullName>
    </recommendedName>
</protein>
<evidence type="ECO:0000256" key="13">
    <source>
        <dbReference type="RuleBase" id="RU362091"/>
    </source>
</evidence>
<dbReference type="InterPro" id="IPR052244">
    <property type="entry name" value="Choline_transporter"/>
</dbReference>
<dbReference type="Proteomes" id="UP000682733">
    <property type="component" value="Unassembled WGS sequence"/>
</dbReference>
<keyword evidence="4 15" id="KW-0812">Transmembrane</keyword>
<evidence type="ECO:0000256" key="3">
    <source>
        <dbReference type="ARBA" id="ARBA00022448"/>
    </source>
</evidence>
<dbReference type="EMBL" id="CAJNOK010009900">
    <property type="protein sequence ID" value="CAF1101309.1"/>
    <property type="molecule type" value="Genomic_DNA"/>
</dbReference>
<reference evidence="17" key="1">
    <citation type="submission" date="2021-02" db="EMBL/GenBank/DDBJ databases">
        <authorList>
            <person name="Nowell W R."/>
        </authorList>
    </citation>
    <scope>NUCLEOTIDE SEQUENCE</scope>
</reference>
<evidence type="ECO:0000313" key="17">
    <source>
        <dbReference type="EMBL" id="CAF1518817.1"/>
    </source>
</evidence>
<dbReference type="GO" id="GO:0005307">
    <property type="term" value="F:choline:sodium symporter activity"/>
    <property type="evidence" value="ECO:0007669"/>
    <property type="project" value="TreeGrafter"/>
</dbReference>
<evidence type="ECO:0000256" key="12">
    <source>
        <dbReference type="ARBA" id="ARBA00023201"/>
    </source>
</evidence>
<keyword evidence="8" id="KW-0915">Sodium</keyword>
<keyword evidence="3" id="KW-0813">Transport</keyword>
<evidence type="ECO:0000256" key="7">
    <source>
        <dbReference type="ARBA" id="ARBA00022989"/>
    </source>
</evidence>
<dbReference type="Proteomes" id="UP000677228">
    <property type="component" value="Unassembled WGS sequence"/>
</dbReference>
<dbReference type="InterPro" id="IPR001734">
    <property type="entry name" value="Na/solute_symporter"/>
</dbReference>
<evidence type="ECO:0000256" key="15">
    <source>
        <dbReference type="SAM" id="Phobius"/>
    </source>
</evidence>
<feature type="transmembrane region" description="Helical" evidence="15">
    <location>
        <begin position="257"/>
        <end position="282"/>
    </location>
</feature>
<proteinExistence type="inferred from homology"/>
<keyword evidence="6" id="KW-0530">Neurotransmitter biosynthesis</keyword>
<feature type="region of interest" description="Disordered" evidence="14">
    <location>
        <begin position="346"/>
        <end position="365"/>
    </location>
</feature>
<dbReference type="OrthoDB" id="546820at2759"/>
<dbReference type="InterPro" id="IPR038377">
    <property type="entry name" value="Na/Glc_symporter_sf"/>
</dbReference>
<feature type="transmembrane region" description="Helical" evidence="15">
    <location>
        <begin position="128"/>
        <end position="152"/>
    </location>
</feature>